<evidence type="ECO:0000313" key="6">
    <source>
        <dbReference type="Proteomes" id="UP000238479"/>
    </source>
</evidence>
<evidence type="ECO:0000256" key="3">
    <source>
        <dbReference type="SAM" id="MobiDB-lite"/>
    </source>
</evidence>
<sequence>MKTRNAGVPKPSTTAKKTPPARKSASKAQPSPSVETPKTVETKRTSARAAMQVKKTETAPVTASKRRQSSAEDSAGGAKGTLGTKVGVGTSPIGRRTSGRAKAPASVYVSAQAQSAKAKGNASNKKKKVDIKDVEFTEEEVMAEFDGKPAGLEETAVGEEVPAVENVGVSATDEKGAVRVELDPSEDEEDPIEMEESVVKEVAKSSENVPRCDEGDPVEVEESVIEEVAKSSECVPLCDEEDPVEKEESVVGEAARSSENEPPCDKENPVAIEESVIEEIARSSGNQPACDIRQSVVEEVARNSENEPPCAEEDPTEIEESAIEVVTKSSENRLPCDVRERVEVKAEQKAESKDNDSNEETSFEPANKLQNDKARLQGEDTDLPKEMYAVDEEMEYGEKIDLGEHGEEELPADDAEDHEEETETLEDERQQLTAIAKERKIKKEREVFLDGLDPDVEEEDVRRVFERIGGIVEVRLQKNPSTNKNKGYAYVEFKDKEHVRRALSEMKNPAIRGKRCGTAPSEDNTTLFIGNICNTWTKEAIKQKLKDYEVEGIENINLVPDIRREGLSRGFAFVEFSCHGDAMLAYKRLQQSDVIFGHPERTAKVAFAEPICEPDPEVMAQVKSIFVDGLPPHWDEKQVREQFKCYGEILRVVLARNMSTAKRKDFGFVDFSSHESAVACVNVVNNTPLSDGHLKIKVKARLSNPLPKTQAVKGGIRGGFRIGHGGSGVSRFGRDFGRSGHTSNRANFQHDRHVYDGGRGQTARMGFNQHNYDYPYAEFRGRGGRRGFFRGGQFSSGGGSGVASPSPRPYVDRSSHGAPDRGRGMPAPFRRHPYSPEGHFDGPHMRGHFDGPHMGGHFDGPHMGGHFGGPHIGGHFGGPHIGGHFDEPSFYDERDRTQGIKRPFHMRDYDPDYLEPSRHRPRLNYNDPTASFRGNHYSDTYGAGSSLYPHEYYGPESHYGPHSSYYGRNQSYGGGRYY</sequence>
<dbReference type="Proteomes" id="UP000238479">
    <property type="component" value="Chromosome 2"/>
</dbReference>
<evidence type="ECO:0000259" key="4">
    <source>
        <dbReference type="PROSITE" id="PS50102"/>
    </source>
</evidence>
<feature type="compositionally biased region" description="Basic and acidic residues" evidence="3">
    <location>
        <begin position="330"/>
        <end position="356"/>
    </location>
</feature>
<dbReference type="FunFam" id="3.30.70.330:FF:000187">
    <property type="entry name" value="Heterogeneous nuclear ribonucleoprotein Q"/>
    <property type="match status" value="1"/>
</dbReference>
<feature type="compositionally biased region" description="Basic and acidic residues" evidence="3">
    <location>
        <begin position="396"/>
        <end position="405"/>
    </location>
</feature>
<dbReference type="InterPro" id="IPR035979">
    <property type="entry name" value="RBD_domain_sf"/>
</dbReference>
<dbReference type="FunFam" id="3.30.70.330:FF:000816">
    <property type="entry name" value="Heterogeneous nuclear ribonucleoprotein Q"/>
    <property type="match status" value="1"/>
</dbReference>
<dbReference type="InterPro" id="IPR000504">
    <property type="entry name" value="RRM_dom"/>
</dbReference>
<dbReference type="SMART" id="SM00360">
    <property type="entry name" value="RRM"/>
    <property type="match status" value="3"/>
</dbReference>
<keyword evidence="6" id="KW-1185">Reference proteome</keyword>
<dbReference type="Gramene" id="PRQ47437">
    <property type="protein sequence ID" value="PRQ47437"/>
    <property type="gene ID" value="RchiOBHm_Chr2g0099651"/>
</dbReference>
<feature type="compositionally biased region" description="Basic and acidic residues" evidence="3">
    <location>
        <begin position="810"/>
        <end position="823"/>
    </location>
</feature>
<dbReference type="AlphaFoldDB" id="A0A2P6RLZ2"/>
<feature type="region of interest" description="Disordered" evidence="3">
    <location>
        <begin position="789"/>
        <end position="827"/>
    </location>
</feature>
<evidence type="ECO:0000256" key="1">
    <source>
        <dbReference type="ARBA" id="ARBA00022884"/>
    </source>
</evidence>
<gene>
    <name evidence="5" type="ORF">RchiOBHm_Chr2g0099651</name>
</gene>
<feature type="region of interest" description="Disordered" evidence="3">
    <location>
        <begin position="239"/>
        <end position="269"/>
    </location>
</feature>
<feature type="region of interest" description="Disordered" evidence="3">
    <location>
        <begin position="201"/>
        <end position="220"/>
    </location>
</feature>
<dbReference type="CDD" id="cd00590">
    <property type="entry name" value="RRM_SF"/>
    <property type="match status" value="3"/>
</dbReference>
<dbReference type="Gene3D" id="3.30.70.330">
    <property type="match status" value="3"/>
</dbReference>
<dbReference type="SUPFAM" id="SSF54928">
    <property type="entry name" value="RNA-binding domain, RBD"/>
    <property type="match status" value="2"/>
</dbReference>
<feature type="domain" description="RRM" evidence="4">
    <location>
        <begin position="445"/>
        <end position="523"/>
    </location>
</feature>
<reference evidence="5 6" key="1">
    <citation type="journal article" date="2018" name="Nat. Genet.">
        <title>The Rosa genome provides new insights in the design of modern roses.</title>
        <authorList>
            <person name="Bendahmane M."/>
        </authorList>
    </citation>
    <scope>NUCLEOTIDE SEQUENCE [LARGE SCALE GENOMIC DNA]</scope>
    <source>
        <strain evidence="6">cv. Old Blush</strain>
    </source>
</reference>
<protein>
    <submittedName>
        <fullName evidence="5">Putative nucleotide-binding alpha-beta plait domain-containing protein</fullName>
    </submittedName>
</protein>
<feature type="compositionally biased region" description="Basic and acidic residues" evidence="3">
    <location>
        <begin position="370"/>
        <end position="385"/>
    </location>
</feature>
<feature type="region of interest" description="Disordered" evidence="3">
    <location>
        <begin position="299"/>
        <end position="429"/>
    </location>
</feature>
<comment type="caution">
    <text evidence="5">The sequence shown here is derived from an EMBL/GenBank/DDBJ whole genome shotgun (WGS) entry which is preliminary data.</text>
</comment>
<dbReference type="GO" id="GO:0003723">
    <property type="term" value="F:RNA binding"/>
    <property type="evidence" value="ECO:0007669"/>
    <property type="project" value="UniProtKB-UniRule"/>
</dbReference>
<evidence type="ECO:0000256" key="2">
    <source>
        <dbReference type="PROSITE-ProRule" id="PRU00176"/>
    </source>
</evidence>
<feature type="compositionally biased region" description="Basic and acidic residues" evidence="3">
    <location>
        <begin position="201"/>
        <end position="214"/>
    </location>
</feature>
<proteinExistence type="predicted"/>
<dbReference type="PROSITE" id="PS50102">
    <property type="entry name" value="RRM"/>
    <property type="match status" value="3"/>
</dbReference>
<name>A0A2P6RLZ2_ROSCH</name>
<dbReference type="EMBL" id="PDCK01000040">
    <property type="protein sequence ID" value="PRQ47437.1"/>
    <property type="molecule type" value="Genomic_DNA"/>
</dbReference>
<feature type="compositionally biased region" description="Basic and acidic residues" evidence="3">
    <location>
        <begin position="256"/>
        <end position="268"/>
    </location>
</feature>
<accession>A0A2P6RLZ2</accession>
<organism evidence="5 6">
    <name type="scientific">Rosa chinensis</name>
    <name type="common">China rose</name>
    <dbReference type="NCBI Taxonomy" id="74649"/>
    <lineage>
        <taxon>Eukaryota</taxon>
        <taxon>Viridiplantae</taxon>
        <taxon>Streptophyta</taxon>
        <taxon>Embryophyta</taxon>
        <taxon>Tracheophyta</taxon>
        <taxon>Spermatophyta</taxon>
        <taxon>Magnoliopsida</taxon>
        <taxon>eudicotyledons</taxon>
        <taxon>Gunneridae</taxon>
        <taxon>Pentapetalae</taxon>
        <taxon>rosids</taxon>
        <taxon>fabids</taxon>
        <taxon>Rosales</taxon>
        <taxon>Rosaceae</taxon>
        <taxon>Rosoideae</taxon>
        <taxon>Rosoideae incertae sedis</taxon>
        <taxon>Rosa</taxon>
    </lineage>
</organism>
<feature type="region of interest" description="Disordered" evidence="3">
    <location>
        <begin position="904"/>
        <end position="931"/>
    </location>
</feature>
<feature type="compositionally biased region" description="Acidic residues" evidence="3">
    <location>
        <begin position="406"/>
        <end position="426"/>
    </location>
</feature>
<feature type="domain" description="RRM" evidence="4">
    <location>
        <begin position="623"/>
        <end position="701"/>
    </location>
</feature>
<feature type="compositionally biased region" description="Low complexity" evidence="3">
    <location>
        <begin position="9"/>
        <end position="28"/>
    </location>
</feature>
<dbReference type="STRING" id="74649.A0A2P6RLZ2"/>
<feature type="compositionally biased region" description="Basic and acidic residues" evidence="3">
    <location>
        <begin position="905"/>
        <end position="918"/>
    </location>
</feature>
<dbReference type="PANTHER" id="PTHR21245">
    <property type="entry name" value="HETEROGENEOUS NUCLEAR RIBONUCLEOPROTEIN"/>
    <property type="match status" value="1"/>
</dbReference>
<dbReference type="InterPro" id="IPR012677">
    <property type="entry name" value="Nucleotide-bd_a/b_plait_sf"/>
</dbReference>
<dbReference type="Pfam" id="PF00076">
    <property type="entry name" value="RRM_1"/>
    <property type="match status" value="3"/>
</dbReference>
<evidence type="ECO:0000313" key="5">
    <source>
        <dbReference type="EMBL" id="PRQ47437.1"/>
    </source>
</evidence>
<keyword evidence="1 2" id="KW-0694">RNA-binding</keyword>
<feature type="compositionally biased region" description="Acidic residues" evidence="3">
    <location>
        <begin position="310"/>
        <end position="322"/>
    </location>
</feature>
<feature type="region of interest" description="Disordered" evidence="3">
    <location>
        <begin position="1"/>
        <end position="106"/>
    </location>
</feature>
<feature type="domain" description="RRM" evidence="4">
    <location>
        <begin position="525"/>
        <end position="610"/>
    </location>
</feature>